<proteinExistence type="predicted"/>
<feature type="non-terminal residue" evidence="1">
    <location>
        <position position="84"/>
    </location>
</feature>
<organism evidence="1 2">
    <name type="scientific">Coniosporium uncinatum</name>
    <dbReference type="NCBI Taxonomy" id="93489"/>
    <lineage>
        <taxon>Eukaryota</taxon>
        <taxon>Fungi</taxon>
        <taxon>Dikarya</taxon>
        <taxon>Ascomycota</taxon>
        <taxon>Pezizomycotina</taxon>
        <taxon>Dothideomycetes</taxon>
        <taxon>Dothideomycetes incertae sedis</taxon>
        <taxon>Coniosporium</taxon>
    </lineage>
</organism>
<sequence length="84" mass="8870">MSREPPPTQPPASPPQTLAHILSRASSPIILDGALATALESLHGLDISTRLWSAAALTDHPDAIADVHYAYFRDARADIGITAS</sequence>
<accession>A0ACC3DPW5</accession>
<gene>
    <name evidence="1" type="ORF">LTS18_006949</name>
</gene>
<evidence type="ECO:0000313" key="2">
    <source>
        <dbReference type="Proteomes" id="UP001186974"/>
    </source>
</evidence>
<comment type="caution">
    <text evidence="1">The sequence shown here is derived from an EMBL/GenBank/DDBJ whole genome shotgun (WGS) entry which is preliminary data.</text>
</comment>
<name>A0ACC3DPW5_9PEZI</name>
<protein>
    <submittedName>
        <fullName evidence="1">Uncharacterized protein</fullName>
    </submittedName>
</protein>
<dbReference type="Proteomes" id="UP001186974">
    <property type="component" value="Unassembled WGS sequence"/>
</dbReference>
<dbReference type="EMBL" id="JAWDJW010001711">
    <property type="protein sequence ID" value="KAK3078660.1"/>
    <property type="molecule type" value="Genomic_DNA"/>
</dbReference>
<keyword evidence="2" id="KW-1185">Reference proteome</keyword>
<evidence type="ECO:0000313" key="1">
    <source>
        <dbReference type="EMBL" id="KAK3078660.1"/>
    </source>
</evidence>
<reference evidence="1" key="1">
    <citation type="submission" date="2024-09" db="EMBL/GenBank/DDBJ databases">
        <title>Black Yeasts Isolated from many extreme environments.</title>
        <authorList>
            <person name="Coleine C."/>
            <person name="Stajich J.E."/>
            <person name="Selbmann L."/>
        </authorList>
    </citation>
    <scope>NUCLEOTIDE SEQUENCE</scope>
    <source>
        <strain evidence="1">CCFEE 5737</strain>
    </source>
</reference>